<accession>A0A1C6RCP1</accession>
<keyword evidence="3" id="KW-0418">Kinase</keyword>
<name>A0A1C6RCP1_9ACTN</name>
<dbReference type="OrthoDB" id="1492801at2"/>
<dbReference type="AlphaFoldDB" id="A0A1C6RCP1"/>
<reference evidence="7 8" key="1">
    <citation type="submission" date="2016-06" db="EMBL/GenBank/DDBJ databases">
        <authorList>
            <person name="Kjaerup R.B."/>
            <person name="Dalgaard T.S."/>
            <person name="Juul-Madsen H.R."/>
        </authorList>
    </citation>
    <scope>NUCLEOTIDE SEQUENCE [LARGE SCALE GENOMIC DNA]</scope>
    <source>
        <strain evidence="7 8">DSM 43818</strain>
    </source>
</reference>
<dbReference type="InterPro" id="IPR036554">
    <property type="entry name" value="GHMP_kinase_C_sf"/>
</dbReference>
<dbReference type="Proteomes" id="UP000199699">
    <property type="component" value="Unassembled WGS sequence"/>
</dbReference>
<dbReference type="Pfam" id="PF00288">
    <property type="entry name" value="GHMP_kinases_N"/>
    <property type="match status" value="1"/>
</dbReference>
<keyword evidence="2" id="KW-0547">Nucleotide-binding</keyword>
<evidence type="ECO:0000256" key="4">
    <source>
        <dbReference type="ARBA" id="ARBA00022840"/>
    </source>
</evidence>
<protein>
    <submittedName>
        <fullName evidence="7">Beta-ribofuranosylaminobenzene 5'-phosphate synthase</fullName>
    </submittedName>
</protein>
<feature type="domain" description="GHMP kinase N-terminal" evidence="5">
    <location>
        <begin position="67"/>
        <end position="131"/>
    </location>
</feature>
<dbReference type="NCBIfam" id="TIGR00144">
    <property type="entry name" value="beta_RFAP_syn"/>
    <property type="match status" value="1"/>
</dbReference>
<proteinExistence type="predicted"/>
<dbReference type="InterPro" id="IPR006204">
    <property type="entry name" value="GHMP_kinase_N_dom"/>
</dbReference>
<dbReference type="InterPro" id="IPR013750">
    <property type="entry name" value="GHMP_kinase_C_dom"/>
</dbReference>
<dbReference type="SUPFAM" id="SSF54211">
    <property type="entry name" value="Ribosomal protein S5 domain 2-like"/>
    <property type="match status" value="1"/>
</dbReference>
<keyword evidence="1" id="KW-0808">Transferase</keyword>
<evidence type="ECO:0000256" key="1">
    <source>
        <dbReference type="ARBA" id="ARBA00022679"/>
    </source>
</evidence>
<dbReference type="InterPro" id="IPR004422">
    <property type="entry name" value="RFAP_synthase"/>
</dbReference>
<dbReference type="RefSeq" id="WP_091089714.1">
    <property type="nucleotide sequence ID" value="NZ_FMHT01000003.1"/>
</dbReference>
<evidence type="ECO:0000256" key="2">
    <source>
        <dbReference type="ARBA" id="ARBA00022741"/>
    </source>
</evidence>
<dbReference type="STRING" id="145857.GA0070616_0579"/>
<evidence type="ECO:0000313" key="7">
    <source>
        <dbReference type="EMBL" id="SCL14920.1"/>
    </source>
</evidence>
<evidence type="ECO:0000256" key="3">
    <source>
        <dbReference type="ARBA" id="ARBA00022777"/>
    </source>
</evidence>
<keyword evidence="8" id="KW-1185">Reference proteome</keyword>
<dbReference type="GO" id="GO:0005524">
    <property type="term" value="F:ATP binding"/>
    <property type="evidence" value="ECO:0007669"/>
    <property type="project" value="UniProtKB-KW"/>
</dbReference>
<organism evidence="7 8">
    <name type="scientific">Micromonospora nigra</name>
    <dbReference type="NCBI Taxonomy" id="145857"/>
    <lineage>
        <taxon>Bacteria</taxon>
        <taxon>Bacillati</taxon>
        <taxon>Actinomycetota</taxon>
        <taxon>Actinomycetes</taxon>
        <taxon>Micromonosporales</taxon>
        <taxon>Micromonosporaceae</taxon>
        <taxon>Micromonospora</taxon>
    </lineage>
</organism>
<dbReference type="Pfam" id="PF08544">
    <property type="entry name" value="GHMP_kinases_C"/>
    <property type="match status" value="1"/>
</dbReference>
<evidence type="ECO:0000313" key="8">
    <source>
        <dbReference type="Proteomes" id="UP000199699"/>
    </source>
</evidence>
<dbReference type="InterPro" id="IPR020568">
    <property type="entry name" value="Ribosomal_Su5_D2-typ_SF"/>
</dbReference>
<keyword evidence="4" id="KW-0067">ATP-binding</keyword>
<dbReference type="GO" id="GO:0016301">
    <property type="term" value="F:kinase activity"/>
    <property type="evidence" value="ECO:0007669"/>
    <property type="project" value="UniProtKB-KW"/>
</dbReference>
<evidence type="ECO:0000259" key="6">
    <source>
        <dbReference type="Pfam" id="PF08544"/>
    </source>
</evidence>
<dbReference type="Gene3D" id="3.30.70.890">
    <property type="entry name" value="GHMP kinase, C-terminal domain"/>
    <property type="match status" value="1"/>
</dbReference>
<feature type="domain" description="GHMP kinase C-terminal" evidence="6">
    <location>
        <begin position="231"/>
        <end position="309"/>
    </location>
</feature>
<dbReference type="PIRSF" id="PIRSF004884">
    <property type="entry name" value="Sugar_kin_arch"/>
    <property type="match status" value="1"/>
</dbReference>
<gene>
    <name evidence="7" type="ORF">GA0070616_0579</name>
</gene>
<sequence length="336" mass="35975">MTPRAVRVSGPSRLSFTLINLDAGSLRRNGIAAMAVRRPGLIAEVQPVLGASRVSGAAEETATGLLAALATLEKRWEGPPVDVHLTRPLPQHTGFGSKTATLLAVGRAYAEICGRSVELPELSRLLGRGRTSGASTGLAATGGFLVDGGHRNPPEMAADPAAFLRPSRYAPPAPVPRPVVSLPFPPWPVLILITHGRHLGGQQELDWFKRVTPISSEEARRTAQLVFLGLAPAVAEHDFDGFCDAVNEITFTSHFKREQIMFQGRPVEDVLAAGRASPAVDAVALSVTGPACFAFARDPRAAEAWAESLLRKGLLRDYWVTHADNHGLTLDHVPQR</sequence>
<dbReference type="EMBL" id="FMHT01000003">
    <property type="protein sequence ID" value="SCL14920.1"/>
    <property type="molecule type" value="Genomic_DNA"/>
</dbReference>
<evidence type="ECO:0000259" key="5">
    <source>
        <dbReference type="Pfam" id="PF00288"/>
    </source>
</evidence>